<protein>
    <submittedName>
        <fullName evidence="1">Uncharacterized protein</fullName>
    </submittedName>
</protein>
<comment type="caution">
    <text evidence="1">The sequence shown here is derived from an EMBL/GenBank/DDBJ whole genome shotgun (WGS) entry which is preliminary data.</text>
</comment>
<organism evidence="1 2">
    <name type="scientific">Penicillium coprophilum</name>
    <dbReference type="NCBI Taxonomy" id="36646"/>
    <lineage>
        <taxon>Eukaryota</taxon>
        <taxon>Fungi</taxon>
        <taxon>Dikarya</taxon>
        <taxon>Ascomycota</taxon>
        <taxon>Pezizomycotina</taxon>
        <taxon>Eurotiomycetes</taxon>
        <taxon>Eurotiomycetidae</taxon>
        <taxon>Eurotiales</taxon>
        <taxon>Aspergillaceae</taxon>
        <taxon>Penicillium</taxon>
    </lineage>
</organism>
<evidence type="ECO:0000313" key="1">
    <source>
        <dbReference type="EMBL" id="OQE44171.1"/>
    </source>
</evidence>
<gene>
    <name evidence="1" type="ORF">PENCOP_c002G01032</name>
</gene>
<accession>A0A1V6V0H7</accession>
<dbReference type="Proteomes" id="UP000191500">
    <property type="component" value="Unassembled WGS sequence"/>
</dbReference>
<evidence type="ECO:0000313" key="2">
    <source>
        <dbReference type="Proteomes" id="UP000191500"/>
    </source>
</evidence>
<dbReference type="AlphaFoldDB" id="A0A1V6V0H7"/>
<reference evidence="2" key="1">
    <citation type="journal article" date="2017" name="Nat. Microbiol.">
        <title>Global analysis of biosynthetic gene clusters reveals vast potential of secondary metabolite production in Penicillium species.</title>
        <authorList>
            <person name="Nielsen J.C."/>
            <person name="Grijseels S."/>
            <person name="Prigent S."/>
            <person name="Ji B."/>
            <person name="Dainat J."/>
            <person name="Nielsen K.F."/>
            <person name="Frisvad J.C."/>
            <person name="Workman M."/>
            <person name="Nielsen J."/>
        </authorList>
    </citation>
    <scope>NUCLEOTIDE SEQUENCE [LARGE SCALE GENOMIC DNA]</scope>
    <source>
        <strain evidence="2">IBT 31321</strain>
    </source>
</reference>
<dbReference type="EMBL" id="MDDG01000002">
    <property type="protein sequence ID" value="OQE44171.1"/>
    <property type="molecule type" value="Genomic_DNA"/>
</dbReference>
<name>A0A1V6V0H7_9EURO</name>
<sequence>MGPSGLEATRSALNPSPIWAITYVAQGADSLKANAISGLIESAILLATTPSVPSHRLLTGIVAALRLLDQFRAQVQRVDTVVDESARRIGHDEYRRGDEVEGLEELPGQIGGVTGVECGGVDGLGKLGKLGKLGLGGEIILGGKKGYVLMLCGRLNRVFRGK</sequence>
<keyword evidence="2" id="KW-1185">Reference proteome</keyword>
<proteinExistence type="predicted"/>